<accession>A0A363NV96</accession>
<dbReference type="Proteomes" id="UP000250831">
    <property type="component" value="Unassembled WGS sequence"/>
</dbReference>
<dbReference type="RefSeq" id="WP_108633080.1">
    <property type="nucleotide sequence ID" value="NZ_QCXX01000002.1"/>
</dbReference>
<proteinExistence type="predicted"/>
<keyword evidence="2" id="KW-1185">Reference proteome</keyword>
<sequence>MGISLINHRFYLIGVLLSLVVSCKSKAIKQKASFLHQQEIARPDWLAEKYSQVTMIDDDHVAVLNGNYLVDMPLQFNTDSSYVFYLNAKIPVELFKESLGFYPELKQFILIVPDWKFYAEVSKTTSKEGMCVEPETTNFYYYIRREEDNVKVDSTRLGGLENPALDFDKSVVPDDMLTVYRKESYGSVCCPRDPMWDIADQDSSFVRGFEERNKFKVTMGRYIQMQGKEGENSIYYTLPGLTPLQRLQFLLEKRAQWRLNREDKKMPLSPQLFTPQLHQMVTTGFNKFEEMP</sequence>
<dbReference type="AlphaFoldDB" id="A0A363NV96"/>
<dbReference type="EMBL" id="QCXX01000002">
    <property type="protein sequence ID" value="PUV24745.1"/>
    <property type="molecule type" value="Genomic_DNA"/>
</dbReference>
<evidence type="ECO:0000313" key="2">
    <source>
        <dbReference type="Proteomes" id="UP000250831"/>
    </source>
</evidence>
<evidence type="ECO:0000313" key="1">
    <source>
        <dbReference type="EMBL" id="PUV24745.1"/>
    </source>
</evidence>
<reference evidence="1 2" key="1">
    <citation type="submission" date="2018-04" db="EMBL/GenBank/DDBJ databases">
        <title>Sphingobacterium sp. M46 Genome.</title>
        <authorList>
            <person name="Cheng J."/>
            <person name="Li Y."/>
        </authorList>
    </citation>
    <scope>NUCLEOTIDE SEQUENCE [LARGE SCALE GENOMIC DNA]</scope>
    <source>
        <strain evidence="1 2">M46</strain>
    </source>
</reference>
<comment type="caution">
    <text evidence="1">The sequence shown here is derived from an EMBL/GenBank/DDBJ whole genome shotgun (WGS) entry which is preliminary data.</text>
</comment>
<dbReference type="OrthoDB" id="822112at2"/>
<protein>
    <submittedName>
        <fullName evidence="1">Uncharacterized protein</fullName>
    </submittedName>
</protein>
<gene>
    <name evidence="1" type="ORF">DCO56_07165</name>
</gene>
<name>A0A363NV96_9SPHI</name>
<organism evidence="1 2">
    <name type="scientific">Sphingobacterium athyrii</name>
    <dbReference type="NCBI Taxonomy" id="2152717"/>
    <lineage>
        <taxon>Bacteria</taxon>
        <taxon>Pseudomonadati</taxon>
        <taxon>Bacteroidota</taxon>
        <taxon>Sphingobacteriia</taxon>
        <taxon>Sphingobacteriales</taxon>
        <taxon>Sphingobacteriaceae</taxon>
        <taxon>Sphingobacterium</taxon>
    </lineage>
</organism>